<evidence type="ECO:0000256" key="9">
    <source>
        <dbReference type="ARBA" id="ARBA00023244"/>
    </source>
</evidence>
<evidence type="ECO:0000256" key="3">
    <source>
        <dbReference type="ARBA" id="ARBA00004744"/>
    </source>
</evidence>
<dbReference type="Pfam" id="PF07219">
    <property type="entry name" value="HemY_N"/>
    <property type="match status" value="1"/>
</dbReference>
<comment type="pathway">
    <text evidence="3">Porphyrin-containing compound metabolism; protoheme biosynthesis.</text>
</comment>
<proteinExistence type="predicted"/>
<dbReference type="NCBIfam" id="TIGR00540">
    <property type="entry name" value="TPR_hemY_coli"/>
    <property type="match status" value="1"/>
</dbReference>
<keyword evidence="6 11" id="KW-0812">Transmembrane</keyword>
<dbReference type="EMBL" id="JADFUA010000001">
    <property type="protein sequence ID" value="MBE9608344.1"/>
    <property type="molecule type" value="Genomic_DNA"/>
</dbReference>
<evidence type="ECO:0000313" key="14">
    <source>
        <dbReference type="Proteomes" id="UP000604481"/>
    </source>
</evidence>
<dbReference type="InterPro" id="IPR005254">
    <property type="entry name" value="Heme_biosyn_assoc_TPR_pro"/>
</dbReference>
<dbReference type="GO" id="GO:0042168">
    <property type="term" value="P:heme metabolic process"/>
    <property type="evidence" value="ECO:0007669"/>
    <property type="project" value="InterPro"/>
</dbReference>
<dbReference type="InterPro" id="IPR010817">
    <property type="entry name" value="HemY_N"/>
</dbReference>
<dbReference type="Gene3D" id="1.25.40.10">
    <property type="entry name" value="Tetratricopeptide repeat domain"/>
    <property type="match status" value="1"/>
</dbReference>
<comment type="subcellular location">
    <subcellularLocation>
        <location evidence="2">Cell inner membrane</location>
        <topology evidence="2">Multi-pass membrane protein</topology>
    </subcellularLocation>
</comment>
<evidence type="ECO:0000256" key="4">
    <source>
        <dbReference type="ARBA" id="ARBA00022475"/>
    </source>
</evidence>
<comment type="caution">
    <text evidence="13">The sequence shown here is derived from an EMBL/GenBank/DDBJ whole genome shotgun (WGS) entry which is preliminary data.</text>
</comment>
<keyword evidence="7 11" id="KW-1133">Transmembrane helix</keyword>
<evidence type="ECO:0000313" key="13">
    <source>
        <dbReference type="EMBL" id="MBE9608344.1"/>
    </source>
</evidence>
<evidence type="ECO:0000259" key="12">
    <source>
        <dbReference type="Pfam" id="PF07219"/>
    </source>
</evidence>
<keyword evidence="14" id="KW-1185">Reference proteome</keyword>
<evidence type="ECO:0000256" key="8">
    <source>
        <dbReference type="ARBA" id="ARBA00023136"/>
    </source>
</evidence>
<dbReference type="InterPro" id="IPR011990">
    <property type="entry name" value="TPR-like_helical_dom_sf"/>
</dbReference>
<evidence type="ECO:0000256" key="7">
    <source>
        <dbReference type="ARBA" id="ARBA00022989"/>
    </source>
</evidence>
<organism evidence="13 14">
    <name type="scientific">Chitinilyticum piscinae</name>
    <dbReference type="NCBI Taxonomy" id="2866724"/>
    <lineage>
        <taxon>Bacteria</taxon>
        <taxon>Pseudomonadati</taxon>
        <taxon>Pseudomonadota</taxon>
        <taxon>Betaproteobacteria</taxon>
        <taxon>Neisseriales</taxon>
        <taxon>Chitinibacteraceae</taxon>
        <taxon>Chitinilyticum</taxon>
    </lineage>
</organism>
<feature type="transmembrane region" description="Helical" evidence="11">
    <location>
        <begin position="41"/>
        <end position="63"/>
    </location>
</feature>
<evidence type="ECO:0000256" key="11">
    <source>
        <dbReference type="SAM" id="Phobius"/>
    </source>
</evidence>
<dbReference type="SUPFAM" id="SSF48452">
    <property type="entry name" value="TPR-like"/>
    <property type="match status" value="1"/>
</dbReference>
<keyword evidence="9" id="KW-0627">Porphyrin biosynthesis</keyword>
<evidence type="ECO:0000256" key="2">
    <source>
        <dbReference type="ARBA" id="ARBA00004429"/>
    </source>
</evidence>
<dbReference type="RefSeq" id="WP_194114835.1">
    <property type="nucleotide sequence ID" value="NZ_JADFUA010000001.1"/>
</dbReference>
<reference evidence="13 14" key="1">
    <citation type="submission" date="2020-10" db="EMBL/GenBank/DDBJ databases">
        <title>The genome sequence of Chitinilyticum litopenaei 4Y14.</title>
        <authorList>
            <person name="Liu Y."/>
        </authorList>
    </citation>
    <scope>NUCLEOTIDE SEQUENCE [LARGE SCALE GENOMIC DNA]</scope>
    <source>
        <strain evidence="13 14">4Y14</strain>
    </source>
</reference>
<dbReference type="GO" id="GO:0006779">
    <property type="term" value="P:porphyrin-containing compound biosynthetic process"/>
    <property type="evidence" value="ECO:0007669"/>
    <property type="project" value="UniProtKB-KW"/>
</dbReference>
<keyword evidence="5" id="KW-0997">Cell inner membrane</keyword>
<dbReference type="AlphaFoldDB" id="A0A8J7K9L5"/>
<evidence type="ECO:0000256" key="10">
    <source>
        <dbReference type="SAM" id="Coils"/>
    </source>
</evidence>
<evidence type="ECO:0000256" key="5">
    <source>
        <dbReference type="ARBA" id="ARBA00022519"/>
    </source>
</evidence>
<sequence>MKALFWLIALFALAVAATQFAELNTGYALLVVPPWRIELSLNLLVVLLLATVGVLYALLRMLVEITGLPERVRRYRLRQRAEEAQTLERSARLAFFEGRYQRAERLSSDALKLTENDEAFAVNALLAARAAHVVRDYERRDVLFAELQQRLGSEHLATAMTMAELYLDKRRYADADAALARARAVSPKLTAALKLELRLRQREEKHDQVLRLIDQLQRSEALDEEQALRLKRQTHLLQLRQQQLTLPQLKDWWKKLPEGERQDPLLVADLAQAYAAQGAQHEARLVIEHALNAGDWSSELALVYGQLQLNDDEQIGQLQQAEAWLKQHPDDADLLLTLGRLCRRHSLWGKAQNYLEASLAVAPSAIAHAELAGLLEQLERDEAANKHYRASLDLALQRGALAN</sequence>
<gene>
    <name evidence="13" type="ORF">INR99_03185</name>
</gene>
<keyword evidence="10" id="KW-0175">Coiled coil</keyword>
<evidence type="ECO:0000256" key="1">
    <source>
        <dbReference type="ARBA" id="ARBA00002962"/>
    </source>
</evidence>
<dbReference type="GO" id="GO:0005886">
    <property type="term" value="C:plasma membrane"/>
    <property type="evidence" value="ECO:0007669"/>
    <property type="project" value="UniProtKB-SubCell"/>
</dbReference>
<dbReference type="Proteomes" id="UP000604481">
    <property type="component" value="Unassembled WGS sequence"/>
</dbReference>
<feature type="coiled-coil region" evidence="10">
    <location>
        <begin position="199"/>
        <end position="233"/>
    </location>
</feature>
<comment type="function">
    <text evidence="1">Involved in a late step of protoheme IX synthesis.</text>
</comment>
<keyword evidence="4" id="KW-1003">Cell membrane</keyword>
<dbReference type="UniPathway" id="UPA00252"/>
<evidence type="ECO:0000256" key="6">
    <source>
        <dbReference type="ARBA" id="ARBA00022692"/>
    </source>
</evidence>
<feature type="domain" description="HemY N-terminal" evidence="12">
    <location>
        <begin position="26"/>
        <end position="132"/>
    </location>
</feature>
<name>A0A8J7K9L5_9NEIS</name>
<protein>
    <submittedName>
        <fullName evidence="13">Heme biosynthesis protein HemY</fullName>
    </submittedName>
</protein>
<keyword evidence="8 11" id="KW-0472">Membrane</keyword>
<accession>A0A8J7K9L5</accession>